<feature type="domain" description="PHD-type" evidence="6">
    <location>
        <begin position="820"/>
        <end position="871"/>
    </location>
</feature>
<feature type="compositionally biased region" description="Low complexity" evidence="5">
    <location>
        <begin position="552"/>
        <end position="584"/>
    </location>
</feature>
<feature type="compositionally biased region" description="Low complexity" evidence="5">
    <location>
        <begin position="349"/>
        <end position="362"/>
    </location>
</feature>
<evidence type="ECO:0000313" key="7">
    <source>
        <dbReference type="EMBL" id="KAG4414193.1"/>
    </source>
</evidence>
<feature type="region of interest" description="Disordered" evidence="5">
    <location>
        <begin position="123"/>
        <end position="167"/>
    </location>
</feature>
<keyword evidence="8" id="KW-1185">Reference proteome</keyword>
<keyword evidence="3" id="KW-0862">Zinc</keyword>
<dbReference type="InterPro" id="IPR019787">
    <property type="entry name" value="Znf_PHD-finger"/>
</dbReference>
<dbReference type="EMBL" id="JAFJYH010000277">
    <property type="protein sequence ID" value="KAG4414193.1"/>
    <property type="molecule type" value="Genomic_DNA"/>
</dbReference>
<dbReference type="InterPro" id="IPR011011">
    <property type="entry name" value="Znf_FYVE_PHD"/>
</dbReference>
<comment type="caution">
    <text evidence="7">The sequence shown here is derived from an EMBL/GenBank/DDBJ whole genome shotgun (WGS) entry which is preliminary data.</text>
</comment>
<gene>
    <name evidence="7" type="ORF">IFR04_012680</name>
</gene>
<accession>A0A8H7W6J9</accession>
<feature type="compositionally biased region" description="Polar residues" evidence="5">
    <location>
        <begin position="21"/>
        <end position="30"/>
    </location>
</feature>
<dbReference type="CDD" id="cd15534">
    <property type="entry name" value="PHD2_PHF12_Rco1"/>
    <property type="match status" value="1"/>
</dbReference>
<dbReference type="GO" id="GO:0008270">
    <property type="term" value="F:zinc ion binding"/>
    <property type="evidence" value="ECO:0007669"/>
    <property type="project" value="UniProtKB-KW"/>
</dbReference>
<evidence type="ECO:0000256" key="4">
    <source>
        <dbReference type="PROSITE-ProRule" id="PRU00146"/>
    </source>
</evidence>
<feature type="compositionally biased region" description="Polar residues" evidence="5">
    <location>
        <begin position="148"/>
        <end position="167"/>
    </location>
</feature>
<dbReference type="Proteomes" id="UP000664132">
    <property type="component" value="Unassembled WGS sequence"/>
</dbReference>
<evidence type="ECO:0000256" key="5">
    <source>
        <dbReference type="SAM" id="MobiDB-lite"/>
    </source>
</evidence>
<dbReference type="PANTHER" id="PTHR47636">
    <property type="entry name" value="TRANSCRIPTIONAL REGULATORY PROTEIN RCO1"/>
    <property type="match status" value="1"/>
</dbReference>
<feature type="compositionally biased region" description="Low complexity" evidence="5">
    <location>
        <begin position="619"/>
        <end position="630"/>
    </location>
</feature>
<protein>
    <recommendedName>
        <fullName evidence="6">PHD-type domain-containing protein</fullName>
    </recommendedName>
</protein>
<evidence type="ECO:0000256" key="1">
    <source>
        <dbReference type="ARBA" id="ARBA00022723"/>
    </source>
</evidence>
<evidence type="ECO:0000259" key="6">
    <source>
        <dbReference type="PROSITE" id="PS50016"/>
    </source>
</evidence>
<feature type="compositionally biased region" description="Polar residues" evidence="5">
    <location>
        <begin position="326"/>
        <end position="348"/>
    </location>
</feature>
<dbReference type="CDD" id="cd15535">
    <property type="entry name" value="PHD1_Rco1"/>
    <property type="match status" value="1"/>
</dbReference>
<feature type="region of interest" description="Disordered" evidence="5">
    <location>
        <begin position="537"/>
        <end position="813"/>
    </location>
</feature>
<evidence type="ECO:0000256" key="3">
    <source>
        <dbReference type="ARBA" id="ARBA00022833"/>
    </source>
</evidence>
<dbReference type="InterPro" id="IPR001965">
    <property type="entry name" value="Znf_PHD"/>
</dbReference>
<dbReference type="PROSITE" id="PS01359">
    <property type="entry name" value="ZF_PHD_1"/>
    <property type="match status" value="1"/>
</dbReference>
<dbReference type="AlphaFoldDB" id="A0A8H7W6J9"/>
<feature type="compositionally biased region" description="Polar residues" evidence="5">
    <location>
        <begin position="732"/>
        <end position="744"/>
    </location>
</feature>
<dbReference type="InterPro" id="IPR019786">
    <property type="entry name" value="Zinc_finger_PHD-type_CS"/>
</dbReference>
<dbReference type="Pfam" id="PF00628">
    <property type="entry name" value="PHD"/>
    <property type="match status" value="1"/>
</dbReference>
<feature type="compositionally biased region" description="Polar residues" evidence="5">
    <location>
        <begin position="1"/>
        <end position="12"/>
    </location>
</feature>
<feature type="compositionally biased region" description="Low complexity" evidence="5">
    <location>
        <begin position="591"/>
        <end position="607"/>
    </location>
</feature>
<dbReference type="PANTHER" id="PTHR47636:SF1">
    <property type="entry name" value="TRANSCRIPTIONAL REGULATORY PROTEIN RCO1"/>
    <property type="match status" value="1"/>
</dbReference>
<feature type="compositionally biased region" description="Polar residues" evidence="5">
    <location>
        <begin position="397"/>
        <end position="416"/>
    </location>
</feature>
<keyword evidence="2 4" id="KW-0863">Zinc-finger</keyword>
<dbReference type="InterPro" id="IPR013083">
    <property type="entry name" value="Znf_RING/FYVE/PHD"/>
</dbReference>
<feature type="region of interest" description="Disordered" evidence="5">
    <location>
        <begin position="1208"/>
        <end position="1236"/>
    </location>
</feature>
<feature type="compositionally biased region" description="Polar residues" evidence="5">
    <location>
        <begin position="758"/>
        <end position="771"/>
    </location>
</feature>
<dbReference type="Gene3D" id="3.30.40.10">
    <property type="entry name" value="Zinc/RING finger domain, C3HC4 (zinc finger)"/>
    <property type="match status" value="2"/>
</dbReference>
<dbReference type="InterPro" id="IPR052819">
    <property type="entry name" value="Chromatin_regulatory_protein"/>
</dbReference>
<evidence type="ECO:0000256" key="2">
    <source>
        <dbReference type="ARBA" id="ARBA00022771"/>
    </source>
</evidence>
<sequence>MSANRPTRSRISSPAVPAPSIETSEPATDTPNDKPKTFLQRWVEPAPAAPRPSYAEAGHERHGVVLNMMPLGVGPSAKVLKALASVEKPKKSISSVSTPEVATPEPAPAEEIAEIAEEVAETIETPPRQQSVPKQTIEEEEEVLPKTPMSSGSGRKSVSRPSVGPQSAGQSVFALRSPLAAFTQEPTQSRYLRYPSDSATPEPALGPDGLAVINMEFTDRVVEYAVNEALDRHKWPTAYALRTLYDEGRTSPRMVRIFDAVYNGWSTLDQMDEFQTKMRRKKKEGKKGRTAEYYFNGEDPAPPRPTGLFGSLNPMQGPVSTYQSVYQTPYTSFPPSQPSTVTDSSQPRASSIASVAIGVSASPQPDHEHVSKKQRSNSFQPANGLLLNGNASLNGATKSQSPAVLASSSVGQSPAPGQSPAADANGDSKTSLGGKRSRSYSTTSSLSSVNEEIIEGVTILSPARPLPGAAKAPAAAPMPVAGPISAVPSHLAAKYGPVLGLGFGQVQQKPRFVSPYASAEGFQAVALSAEAARHARPISQPAKAGPRTFTFSTAPASSAPAPASGSGSGSASASASVARPSSASNPPPSSTPAASSAPNTTASEPPTKSSMAPTALVHSSSNSSTTSNKKFPATFRIKNTAKAQQAQIQVSQEEVDASNRLKRKARDITGKTPNTESNERHEVKTAKAVTDIAEEEGNQSDGGDSIAVKPTKKQKKLPKVRLLNRSRETRQTSRYASDEGSSPTELAFKPPFPPGDSLPSSRAGTPTAANRSTRKQKTGSGLRVKTSPMKKKTGTSAGIPKDMRSPISNGGPMTQDGENDDFCSACGGNGDLVCCDGCTRSFHFKCVDPPLIVEGSQPLPDDWYCNSCQLKQNGPFDDDTGGVWGPLISELEDKNPRSFRLPEPIREYFVDVKTGADGEYEEIIPPKPKNNKAGWEEAPDYFRKKDAKGKIILCHRCNSEASAPNRMIIPCSFCGLYWHLDCLDVPLAKEPGAGRQWRCPAHVDDLLAVLPASLGPAHRFRKIKGASVQKPAATRGFKNNGHIEIENDASEAEEEQGFYELREFGHVYKLPETSIKLDFISRVKQMRGKYVPSLYSSKPIRPQPVVQAVPPAPSLPSAPGSDKPWNQRTMEEQQAALNLASLLVNTNDPAMEDKTGLLVNALLSEAPPAVISLVAQSTADKMTATKLTKKDKKGIQAFFNFLKDKLDNAESSSDEDDEAAPVTPPETVVEPAAVPEVTRAVDNSKFATVESVEDEDAEMLL</sequence>
<keyword evidence="1" id="KW-0479">Metal-binding</keyword>
<feature type="region of interest" description="Disordered" evidence="5">
    <location>
        <begin position="1"/>
        <end position="57"/>
    </location>
</feature>
<feature type="compositionally biased region" description="Basic residues" evidence="5">
    <location>
        <begin position="279"/>
        <end position="288"/>
    </location>
</feature>
<dbReference type="OrthoDB" id="5876363at2759"/>
<feature type="compositionally biased region" description="Polar residues" evidence="5">
    <location>
        <begin position="641"/>
        <end position="652"/>
    </location>
</feature>
<feature type="compositionally biased region" description="Low complexity" evidence="5">
    <location>
        <begin position="1225"/>
        <end position="1236"/>
    </location>
</feature>
<feature type="region of interest" description="Disordered" evidence="5">
    <location>
        <begin position="279"/>
        <end position="314"/>
    </location>
</feature>
<feature type="compositionally biased region" description="Basic residues" evidence="5">
    <location>
        <begin position="710"/>
        <end position="724"/>
    </location>
</feature>
<dbReference type="GO" id="GO:0032221">
    <property type="term" value="C:Rpd3S complex"/>
    <property type="evidence" value="ECO:0007669"/>
    <property type="project" value="TreeGrafter"/>
</dbReference>
<dbReference type="SMART" id="SM00249">
    <property type="entry name" value="PHD"/>
    <property type="match status" value="2"/>
</dbReference>
<feature type="region of interest" description="Disordered" evidence="5">
    <location>
        <begin position="326"/>
        <end position="446"/>
    </location>
</feature>
<dbReference type="GO" id="GO:0006357">
    <property type="term" value="P:regulation of transcription by RNA polymerase II"/>
    <property type="evidence" value="ECO:0007669"/>
    <property type="project" value="TreeGrafter"/>
</dbReference>
<evidence type="ECO:0000313" key="8">
    <source>
        <dbReference type="Proteomes" id="UP000664132"/>
    </source>
</evidence>
<organism evidence="7 8">
    <name type="scientific">Cadophora malorum</name>
    <dbReference type="NCBI Taxonomy" id="108018"/>
    <lineage>
        <taxon>Eukaryota</taxon>
        <taxon>Fungi</taxon>
        <taxon>Dikarya</taxon>
        <taxon>Ascomycota</taxon>
        <taxon>Pezizomycotina</taxon>
        <taxon>Leotiomycetes</taxon>
        <taxon>Helotiales</taxon>
        <taxon>Ploettnerulaceae</taxon>
        <taxon>Cadophora</taxon>
    </lineage>
</organism>
<reference evidence="7" key="1">
    <citation type="submission" date="2021-02" db="EMBL/GenBank/DDBJ databases">
        <title>Genome sequence Cadophora malorum strain M34.</title>
        <authorList>
            <person name="Stefanovic E."/>
            <person name="Vu D."/>
            <person name="Scully C."/>
            <person name="Dijksterhuis J."/>
            <person name="Roader J."/>
            <person name="Houbraken J."/>
        </authorList>
    </citation>
    <scope>NUCLEOTIDE SEQUENCE</scope>
    <source>
        <strain evidence="7">M34</strain>
    </source>
</reference>
<name>A0A8H7W6J9_9HELO</name>
<dbReference type="PROSITE" id="PS50016">
    <property type="entry name" value="ZF_PHD_2"/>
    <property type="match status" value="1"/>
</dbReference>
<feature type="compositionally biased region" description="Low complexity" evidence="5">
    <location>
        <begin position="382"/>
        <end position="396"/>
    </location>
</feature>
<proteinExistence type="predicted"/>
<dbReference type="SUPFAM" id="SSF57903">
    <property type="entry name" value="FYVE/PHD zinc finger"/>
    <property type="match status" value="2"/>
</dbReference>